<evidence type="ECO:0000256" key="1">
    <source>
        <dbReference type="ARBA" id="ARBA00004141"/>
    </source>
</evidence>
<dbReference type="EMBL" id="JAFHKS010000042">
    <property type="protein sequence ID" value="MBN3544944.1"/>
    <property type="molecule type" value="Genomic_DNA"/>
</dbReference>
<keyword evidence="6 8" id="KW-1133">Transmembrane helix</keyword>
<feature type="transmembrane region" description="Helical" evidence="8">
    <location>
        <begin position="224"/>
        <end position="244"/>
    </location>
</feature>
<feature type="transmembrane region" description="Helical" evidence="8">
    <location>
        <begin position="91"/>
        <end position="111"/>
    </location>
</feature>
<accession>A0ABS2ZC93</accession>
<protein>
    <submittedName>
        <fullName evidence="9">GerAB/ArcD/ProY family transporter</fullName>
    </submittedName>
</protein>
<feature type="transmembrane region" description="Helical" evidence="8">
    <location>
        <begin position="147"/>
        <end position="169"/>
    </location>
</feature>
<feature type="transmembrane region" description="Helical" evidence="8">
    <location>
        <begin position="12"/>
        <end position="34"/>
    </location>
</feature>
<dbReference type="PANTHER" id="PTHR34975:SF2">
    <property type="entry name" value="SPORE GERMINATION PROTEIN A2"/>
    <property type="match status" value="1"/>
</dbReference>
<evidence type="ECO:0000256" key="7">
    <source>
        <dbReference type="ARBA" id="ARBA00023136"/>
    </source>
</evidence>
<keyword evidence="5 8" id="KW-0812">Transmembrane</keyword>
<dbReference type="Pfam" id="PF03845">
    <property type="entry name" value="Spore_permease"/>
    <property type="match status" value="1"/>
</dbReference>
<feature type="transmembrane region" description="Helical" evidence="8">
    <location>
        <begin position="310"/>
        <end position="330"/>
    </location>
</feature>
<keyword evidence="3" id="KW-0813">Transport</keyword>
<comment type="caution">
    <text evidence="9">The sequence shown here is derived from an EMBL/GenBank/DDBJ whole genome shotgun (WGS) entry which is preliminary data.</text>
</comment>
<keyword evidence="7 8" id="KW-0472">Membrane</keyword>
<keyword evidence="4" id="KW-0309">Germination</keyword>
<dbReference type="NCBIfam" id="TIGR00912">
    <property type="entry name" value="2A0309"/>
    <property type="match status" value="1"/>
</dbReference>
<dbReference type="InterPro" id="IPR004761">
    <property type="entry name" value="Spore_GerAB"/>
</dbReference>
<feature type="transmembrane region" description="Helical" evidence="8">
    <location>
        <begin position="123"/>
        <end position="140"/>
    </location>
</feature>
<evidence type="ECO:0000256" key="6">
    <source>
        <dbReference type="ARBA" id="ARBA00022989"/>
    </source>
</evidence>
<dbReference type="Gene3D" id="1.20.1740.10">
    <property type="entry name" value="Amino acid/polyamine transporter I"/>
    <property type="match status" value="1"/>
</dbReference>
<name>A0ABS2ZC93_9BACL</name>
<feature type="transmembrane region" description="Helical" evidence="8">
    <location>
        <begin position="46"/>
        <end position="65"/>
    </location>
</feature>
<dbReference type="PANTHER" id="PTHR34975">
    <property type="entry name" value="SPORE GERMINATION PROTEIN A2"/>
    <property type="match status" value="1"/>
</dbReference>
<feature type="transmembrane region" description="Helical" evidence="8">
    <location>
        <begin position="336"/>
        <end position="358"/>
    </location>
</feature>
<evidence type="ECO:0000256" key="8">
    <source>
        <dbReference type="SAM" id="Phobius"/>
    </source>
</evidence>
<organism evidence="9 10">
    <name type="scientific">Fictibacillus barbaricus</name>
    <dbReference type="NCBI Taxonomy" id="182136"/>
    <lineage>
        <taxon>Bacteria</taxon>
        <taxon>Bacillati</taxon>
        <taxon>Bacillota</taxon>
        <taxon>Bacilli</taxon>
        <taxon>Bacillales</taxon>
        <taxon>Fictibacillaceae</taxon>
        <taxon>Fictibacillus</taxon>
    </lineage>
</organism>
<comment type="similarity">
    <text evidence="2">Belongs to the amino acid-polyamine-organocation (APC) superfamily. Spore germination protein (SGP) (TC 2.A.3.9) family.</text>
</comment>
<keyword evidence="10" id="KW-1185">Reference proteome</keyword>
<dbReference type="RefSeq" id="WP_188403408.1">
    <property type="nucleotide sequence ID" value="NZ_BMCE01000002.1"/>
</dbReference>
<dbReference type="Proteomes" id="UP001319060">
    <property type="component" value="Unassembled WGS sequence"/>
</dbReference>
<feature type="transmembrane region" description="Helical" evidence="8">
    <location>
        <begin position="273"/>
        <end position="298"/>
    </location>
</feature>
<evidence type="ECO:0000256" key="3">
    <source>
        <dbReference type="ARBA" id="ARBA00022448"/>
    </source>
</evidence>
<feature type="transmembrane region" description="Helical" evidence="8">
    <location>
        <begin position="192"/>
        <end position="212"/>
    </location>
</feature>
<evidence type="ECO:0000256" key="5">
    <source>
        <dbReference type="ARBA" id="ARBA00022692"/>
    </source>
</evidence>
<reference evidence="9 10" key="1">
    <citation type="submission" date="2021-01" db="EMBL/GenBank/DDBJ databases">
        <title>Genome Sequencing of Type Strains.</title>
        <authorList>
            <person name="Lemaire J.F."/>
            <person name="Inderbitzin P."/>
            <person name="Collins S.B."/>
            <person name="Wespe N."/>
            <person name="Knight-Connoni V."/>
        </authorList>
    </citation>
    <scope>NUCLEOTIDE SEQUENCE [LARGE SCALE GENOMIC DNA]</scope>
    <source>
        <strain evidence="9 10">DSM 14730</strain>
    </source>
</reference>
<evidence type="ECO:0000256" key="2">
    <source>
        <dbReference type="ARBA" id="ARBA00007998"/>
    </source>
</evidence>
<evidence type="ECO:0000313" key="10">
    <source>
        <dbReference type="Proteomes" id="UP001319060"/>
    </source>
</evidence>
<evidence type="ECO:0000256" key="4">
    <source>
        <dbReference type="ARBA" id="ARBA00022544"/>
    </source>
</evidence>
<comment type="subcellular location">
    <subcellularLocation>
        <location evidence="1">Membrane</location>
        <topology evidence="1">Multi-pass membrane protein</topology>
    </subcellularLocation>
</comment>
<sequence length="370" mass="43105">MKVLLSIKQEYLLNAFMIFFIVHSTQIGVGIQGYQRIIYSDSHQDAWISVILSGLYASLIVYIIIKTLELYETSDIYGIQHDVFGKLIGKLLNVLYIFYSLISFFVVLRNYMEVVQAWIFPEVPLWFLTTSLLMLVIYGIHSGVRGIAGIAFFSVTLSLWLLILIIYPLQHAKWTYLLPVLEADLIPLLKGVYHMTFTVIGFEILYTVYPYMKDKNKVQKYAQLAILFTTCIYTILMMVAIVYFSGAQLERTVWATLSLFKVVRLPFIERFEYVAITFWMLIILPNLILYMWAACRGMERVFTFSAKKSVWLFSSIIFIITQFVISRTQINMMNGYFAKFAFVVVFCYPLILFLAAWLKKKFTKKKEQSV</sequence>
<evidence type="ECO:0000313" key="9">
    <source>
        <dbReference type="EMBL" id="MBN3544944.1"/>
    </source>
</evidence>
<proteinExistence type="inferred from homology"/>
<gene>
    <name evidence="9" type="ORF">JYA64_06545</name>
</gene>